<feature type="compositionally biased region" description="Low complexity" evidence="1">
    <location>
        <begin position="136"/>
        <end position="145"/>
    </location>
</feature>
<dbReference type="GO" id="GO:0006355">
    <property type="term" value="P:regulation of DNA-templated transcription"/>
    <property type="evidence" value="ECO:0007669"/>
    <property type="project" value="InterPro"/>
</dbReference>
<reference evidence="2" key="1">
    <citation type="submission" date="2021-01" db="EMBL/GenBank/DDBJ databases">
        <authorList>
            <person name="Corre E."/>
            <person name="Pelletier E."/>
            <person name="Niang G."/>
            <person name="Scheremetjew M."/>
            <person name="Finn R."/>
            <person name="Kale V."/>
            <person name="Holt S."/>
            <person name="Cochrane G."/>
            <person name="Meng A."/>
            <person name="Brown T."/>
            <person name="Cohen L."/>
        </authorList>
    </citation>
    <scope>NUCLEOTIDE SEQUENCE</scope>
    <source>
        <strain evidence="2">CCMP3278</strain>
    </source>
</reference>
<feature type="compositionally biased region" description="Acidic residues" evidence="1">
    <location>
        <begin position="119"/>
        <end position="129"/>
    </location>
</feature>
<sequence>MYVNIKAVDRICILLRYRSNLGQRWMSKYTTKSFYVDLERNAMKVKTLLDLDKQRIQSGIDQYPKLKHYLEQRNEIRYADGSGGSIKNTEKEEKCVGSQRSETTLNSGVEPVSSHDVTESDLSEVEEVQAESTGNSEDVSLSSVSVVETAEVQESVEDVRKTMMKMHRLSSKDDIDIKAISSDEMVVSTGDGVHPTEFYSPMISPLYSTKSSGKIPQLNNIAIPDLPFSVMLTKKKRVGVHLTTTKKPVVVVDLRELDTKSGEVTSNGITLTVTQWERLMKDAPKINAWIAAAKEKCVADKETPLEQA</sequence>
<evidence type="ECO:0000313" key="2">
    <source>
        <dbReference type="EMBL" id="CAD8818193.1"/>
    </source>
</evidence>
<gene>
    <name evidence="2" type="ORF">TOLI1172_LOCUS2582</name>
</gene>
<dbReference type="AlphaFoldDB" id="A0A7S0ZDB0"/>
<dbReference type="InterPro" id="IPR009044">
    <property type="entry name" value="ssDNA-bd_transcriptional_reg"/>
</dbReference>
<feature type="region of interest" description="Disordered" evidence="1">
    <location>
        <begin position="80"/>
        <end position="145"/>
    </location>
</feature>
<protein>
    <submittedName>
        <fullName evidence="2">Uncharacterized protein</fullName>
    </submittedName>
</protein>
<evidence type="ECO:0000256" key="1">
    <source>
        <dbReference type="SAM" id="MobiDB-lite"/>
    </source>
</evidence>
<feature type="compositionally biased region" description="Polar residues" evidence="1">
    <location>
        <begin position="98"/>
        <end position="107"/>
    </location>
</feature>
<dbReference type="GO" id="GO:0003677">
    <property type="term" value="F:DNA binding"/>
    <property type="evidence" value="ECO:0007669"/>
    <property type="project" value="InterPro"/>
</dbReference>
<accession>A0A7S0ZDB0</accession>
<organism evidence="2">
    <name type="scientific">Timspurckia oligopyrenoides</name>
    <dbReference type="NCBI Taxonomy" id="708627"/>
    <lineage>
        <taxon>Eukaryota</taxon>
        <taxon>Rhodophyta</taxon>
        <taxon>Bangiophyceae</taxon>
        <taxon>Porphyridiales</taxon>
        <taxon>Porphyridiaceae</taxon>
        <taxon>Timspurckia</taxon>
    </lineage>
</organism>
<dbReference type="Gene3D" id="2.30.31.10">
    <property type="entry name" value="Transcriptional Coactivator Pc4, Chain A"/>
    <property type="match status" value="1"/>
</dbReference>
<name>A0A7S0ZDB0_9RHOD</name>
<dbReference type="EMBL" id="HBFP01003655">
    <property type="protein sequence ID" value="CAD8818193.1"/>
    <property type="molecule type" value="Transcribed_RNA"/>
</dbReference>
<proteinExistence type="predicted"/>